<organism evidence="1 2">
    <name type="scientific">Porites lobata</name>
    <dbReference type="NCBI Taxonomy" id="104759"/>
    <lineage>
        <taxon>Eukaryota</taxon>
        <taxon>Metazoa</taxon>
        <taxon>Cnidaria</taxon>
        <taxon>Anthozoa</taxon>
        <taxon>Hexacorallia</taxon>
        <taxon>Scleractinia</taxon>
        <taxon>Fungiina</taxon>
        <taxon>Poritidae</taxon>
        <taxon>Porites</taxon>
    </lineage>
</organism>
<dbReference type="Pfam" id="PF07145">
    <property type="entry name" value="PAM2"/>
    <property type="match status" value="2"/>
</dbReference>
<dbReference type="InterPro" id="IPR009818">
    <property type="entry name" value="PAM2_motif"/>
</dbReference>
<proteinExistence type="predicted"/>
<gene>
    <name evidence="1" type="ORF">PLOB_00019758</name>
</gene>
<evidence type="ECO:0000313" key="2">
    <source>
        <dbReference type="Proteomes" id="UP001159405"/>
    </source>
</evidence>
<reference evidence="1 2" key="1">
    <citation type="submission" date="2022-05" db="EMBL/GenBank/DDBJ databases">
        <authorList>
            <consortium name="Genoscope - CEA"/>
            <person name="William W."/>
        </authorList>
    </citation>
    <scope>NUCLEOTIDE SEQUENCE [LARGE SCALE GENOMIC DNA]</scope>
</reference>
<keyword evidence="2" id="KW-1185">Reference proteome</keyword>
<evidence type="ECO:0000313" key="1">
    <source>
        <dbReference type="EMBL" id="CAH3110946.1"/>
    </source>
</evidence>
<name>A0ABN8NNG8_9CNID</name>
<protein>
    <submittedName>
        <fullName evidence="1">Uncharacterized protein</fullName>
    </submittedName>
</protein>
<accession>A0ABN8NNG8</accession>
<dbReference type="EMBL" id="CALNXK010000023">
    <property type="protein sequence ID" value="CAH3110946.1"/>
    <property type="molecule type" value="Genomic_DNA"/>
</dbReference>
<dbReference type="Proteomes" id="UP001159405">
    <property type="component" value="Unassembled WGS sequence"/>
</dbReference>
<comment type="caution">
    <text evidence="1">The sequence shown here is derived from an EMBL/GenBank/DDBJ whole genome shotgun (WGS) entry which is preliminary data.</text>
</comment>
<sequence length="219" mass="24812">MFGPVWAIFLSAQEAIRKVFYSDVDSKKENVRNSRIDKQVSDHTELNAEAAEFIPATKLSEIPTVDVEGKDKENTRIDKQFSDHTELSAEAAEFIPAMELSEIPTVDIEGKDKENTRTEDIIVQSHLNPEAQVFVPSVKPLTTDQRPLSSRTEDIILQSQLNPEAQVFVPSVKNFSRARLCENEHRAQQPTTYIMRPACVDPSYQSRPAPPQYHYQQGL</sequence>